<organism evidence="2 3">
    <name type="scientific">Sphingomonas abaci</name>
    <dbReference type="NCBI Taxonomy" id="237611"/>
    <lineage>
        <taxon>Bacteria</taxon>
        <taxon>Pseudomonadati</taxon>
        <taxon>Pseudomonadota</taxon>
        <taxon>Alphaproteobacteria</taxon>
        <taxon>Sphingomonadales</taxon>
        <taxon>Sphingomonadaceae</taxon>
        <taxon>Sphingomonas</taxon>
    </lineage>
</organism>
<dbReference type="InterPro" id="IPR029016">
    <property type="entry name" value="GAF-like_dom_sf"/>
</dbReference>
<sequence>MSISYYSPPARPADESAREAAVRRSGAIGLPNHPLLRAIVEQVCRQFHASTCAVTIVYEDWQYVIVGHGIDIGPYSRRTSFCGHAILEPTEVFCIADASHDPRFAGNPLTDTDGGIQFYAGAPILYDGQPIGVLCVTDEAARPALTPDERRHLDRCARAVGAAIDQAGTAQPDPLFS</sequence>
<dbReference type="InterPro" id="IPR003018">
    <property type="entry name" value="GAF"/>
</dbReference>
<feature type="domain" description="GAF" evidence="1">
    <location>
        <begin position="31"/>
        <end position="174"/>
    </location>
</feature>
<accession>A0A7W7ANE4</accession>
<evidence type="ECO:0000259" key="1">
    <source>
        <dbReference type="SMART" id="SM00065"/>
    </source>
</evidence>
<gene>
    <name evidence="2" type="ORF">GGQ96_003503</name>
</gene>
<dbReference type="RefSeq" id="WP_184116673.1">
    <property type="nucleotide sequence ID" value="NZ_JACHNY010000009.1"/>
</dbReference>
<dbReference type="SUPFAM" id="SSF55781">
    <property type="entry name" value="GAF domain-like"/>
    <property type="match status" value="1"/>
</dbReference>
<dbReference type="Gene3D" id="3.30.450.40">
    <property type="match status" value="1"/>
</dbReference>
<reference evidence="2 3" key="1">
    <citation type="submission" date="2020-08" db="EMBL/GenBank/DDBJ databases">
        <title>Genomic Encyclopedia of Type Strains, Phase IV (KMG-IV): sequencing the most valuable type-strain genomes for metagenomic binning, comparative biology and taxonomic classification.</title>
        <authorList>
            <person name="Goeker M."/>
        </authorList>
    </citation>
    <scope>NUCLEOTIDE SEQUENCE [LARGE SCALE GENOMIC DNA]</scope>
    <source>
        <strain evidence="2 3">DSM 15867</strain>
    </source>
</reference>
<dbReference type="AlphaFoldDB" id="A0A7W7ANE4"/>
<dbReference type="EMBL" id="JACHNY010000009">
    <property type="protein sequence ID" value="MBB4619350.1"/>
    <property type="molecule type" value="Genomic_DNA"/>
</dbReference>
<protein>
    <submittedName>
        <fullName evidence="2">GAF domain-containing protein</fullName>
    </submittedName>
</protein>
<keyword evidence="3" id="KW-1185">Reference proteome</keyword>
<dbReference type="Pfam" id="PF01590">
    <property type="entry name" value="GAF"/>
    <property type="match status" value="1"/>
</dbReference>
<comment type="caution">
    <text evidence="2">The sequence shown here is derived from an EMBL/GenBank/DDBJ whole genome shotgun (WGS) entry which is preliminary data.</text>
</comment>
<proteinExistence type="predicted"/>
<dbReference type="PANTHER" id="PTHR43102">
    <property type="entry name" value="SLR1143 PROTEIN"/>
    <property type="match status" value="1"/>
</dbReference>
<evidence type="ECO:0000313" key="3">
    <source>
        <dbReference type="Proteomes" id="UP000574769"/>
    </source>
</evidence>
<evidence type="ECO:0000313" key="2">
    <source>
        <dbReference type="EMBL" id="MBB4619350.1"/>
    </source>
</evidence>
<dbReference type="Proteomes" id="UP000574769">
    <property type="component" value="Unassembled WGS sequence"/>
</dbReference>
<dbReference type="SMART" id="SM00065">
    <property type="entry name" value="GAF"/>
    <property type="match status" value="1"/>
</dbReference>
<dbReference type="PANTHER" id="PTHR43102:SF2">
    <property type="entry name" value="GAF DOMAIN-CONTAINING PROTEIN"/>
    <property type="match status" value="1"/>
</dbReference>
<name>A0A7W7ANE4_9SPHN</name>